<proteinExistence type="predicted"/>
<comment type="caution">
    <text evidence="1">The sequence shown here is derived from an EMBL/GenBank/DDBJ whole genome shotgun (WGS) entry which is preliminary data.</text>
</comment>
<dbReference type="RefSeq" id="WP_200353823.1">
    <property type="nucleotide sequence ID" value="NZ_JAENIL010000003.1"/>
</dbReference>
<accession>A0A934RQE5</accession>
<protein>
    <submittedName>
        <fullName evidence="1">Uncharacterized protein</fullName>
    </submittedName>
</protein>
<reference evidence="1" key="1">
    <citation type="submission" date="2021-01" db="EMBL/GenBank/DDBJ databases">
        <title>Modified the classification status of verrucomicrobia.</title>
        <authorList>
            <person name="Feng X."/>
        </authorList>
    </citation>
    <scope>NUCLEOTIDE SEQUENCE</scope>
    <source>
        <strain evidence="1">KCTC 13126</strain>
    </source>
</reference>
<organism evidence="1 2">
    <name type="scientific">Pelagicoccus mobilis</name>
    <dbReference type="NCBI Taxonomy" id="415221"/>
    <lineage>
        <taxon>Bacteria</taxon>
        <taxon>Pseudomonadati</taxon>
        <taxon>Verrucomicrobiota</taxon>
        <taxon>Opitutia</taxon>
        <taxon>Puniceicoccales</taxon>
        <taxon>Pelagicoccaceae</taxon>
        <taxon>Pelagicoccus</taxon>
    </lineage>
</organism>
<dbReference type="AlphaFoldDB" id="A0A934RQE5"/>
<evidence type="ECO:0000313" key="1">
    <source>
        <dbReference type="EMBL" id="MBK1875605.1"/>
    </source>
</evidence>
<dbReference type="Proteomes" id="UP000617628">
    <property type="component" value="Unassembled WGS sequence"/>
</dbReference>
<evidence type="ECO:0000313" key="2">
    <source>
        <dbReference type="Proteomes" id="UP000617628"/>
    </source>
</evidence>
<gene>
    <name evidence="1" type="ORF">JIN87_01935</name>
</gene>
<name>A0A934RQE5_9BACT</name>
<keyword evidence="2" id="KW-1185">Reference proteome</keyword>
<dbReference type="EMBL" id="JAENIL010000003">
    <property type="protein sequence ID" value="MBK1875605.1"/>
    <property type="molecule type" value="Genomic_DNA"/>
</dbReference>
<sequence length="146" mass="16811">MSTKSGITHGSGFYLYKECFEDDRIYLRLEKPQFEATPDELTLSIPIEIWEHIRHYKAMETPYAKLSNAELDTMAKVLAKQAREASRKEGRERIFGALNPLTVNTEELSEENAIAEIASRLRKQRDKERALLDKIESFAQTDNSSE</sequence>